<dbReference type="InterPro" id="IPR006860">
    <property type="entry name" value="FecR"/>
</dbReference>
<dbReference type="RefSeq" id="WP_142714073.1">
    <property type="nucleotide sequence ID" value="NZ_FXTH01000006.1"/>
</dbReference>
<evidence type="ECO:0000313" key="5">
    <source>
        <dbReference type="EMBL" id="SMO58690.1"/>
    </source>
</evidence>
<reference evidence="5 6" key="1">
    <citation type="submission" date="2017-05" db="EMBL/GenBank/DDBJ databases">
        <authorList>
            <person name="Varghese N."/>
            <person name="Submissions S."/>
        </authorList>
    </citation>
    <scope>NUCLEOTIDE SEQUENCE [LARGE SCALE GENOMIC DNA]</scope>
    <source>
        <strain evidence="5 6">DSM 21194</strain>
    </source>
</reference>
<dbReference type="Gene3D" id="3.55.50.30">
    <property type="match status" value="1"/>
</dbReference>
<dbReference type="AlphaFoldDB" id="A0A521CJ24"/>
<feature type="region of interest" description="Disordered" evidence="1">
    <location>
        <begin position="1"/>
        <end position="25"/>
    </location>
</feature>
<dbReference type="EMBL" id="FXTH01000006">
    <property type="protein sequence ID" value="SMO58690.1"/>
    <property type="molecule type" value="Genomic_DNA"/>
</dbReference>
<feature type="transmembrane region" description="Helical" evidence="2">
    <location>
        <begin position="86"/>
        <end position="103"/>
    </location>
</feature>
<evidence type="ECO:0000256" key="1">
    <source>
        <dbReference type="SAM" id="MobiDB-lite"/>
    </source>
</evidence>
<protein>
    <submittedName>
        <fullName evidence="5">FecR family protein</fullName>
    </submittedName>
</protein>
<accession>A0A521CJ24</accession>
<dbReference type="Proteomes" id="UP000317593">
    <property type="component" value="Unassembled WGS sequence"/>
</dbReference>
<name>A0A521CJ24_9BACT</name>
<gene>
    <name evidence="5" type="ORF">SAMN06265218_10677</name>
</gene>
<organism evidence="5 6">
    <name type="scientific">Fodinibius sediminis</name>
    <dbReference type="NCBI Taxonomy" id="1214077"/>
    <lineage>
        <taxon>Bacteria</taxon>
        <taxon>Pseudomonadati</taxon>
        <taxon>Balneolota</taxon>
        <taxon>Balneolia</taxon>
        <taxon>Balneolales</taxon>
        <taxon>Balneolaceae</taxon>
        <taxon>Fodinibius</taxon>
    </lineage>
</organism>
<feature type="compositionally biased region" description="Basic and acidic residues" evidence="1">
    <location>
        <begin position="1"/>
        <end position="14"/>
    </location>
</feature>
<keyword evidence="6" id="KW-1185">Reference proteome</keyword>
<evidence type="ECO:0000256" key="2">
    <source>
        <dbReference type="SAM" id="Phobius"/>
    </source>
</evidence>
<dbReference type="InterPro" id="IPR032508">
    <property type="entry name" value="FecR_C"/>
</dbReference>
<keyword evidence="2" id="KW-1133">Transmembrane helix</keyword>
<keyword evidence="2" id="KW-0472">Membrane</keyword>
<dbReference type="Pfam" id="PF04773">
    <property type="entry name" value="FecR"/>
    <property type="match status" value="1"/>
</dbReference>
<dbReference type="PANTHER" id="PTHR30273:SF2">
    <property type="entry name" value="PROTEIN FECR"/>
    <property type="match status" value="1"/>
</dbReference>
<dbReference type="PANTHER" id="PTHR30273">
    <property type="entry name" value="PERIPLASMIC SIGNAL SENSOR AND SIGMA FACTOR ACTIVATOR FECR-RELATED"/>
    <property type="match status" value="1"/>
</dbReference>
<keyword evidence="2" id="KW-0812">Transmembrane</keyword>
<proteinExistence type="predicted"/>
<dbReference type="GO" id="GO:0016989">
    <property type="term" value="F:sigma factor antagonist activity"/>
    <property type="evidence" value="ECO:0007669"/>
    <property type="project" value="TreeGrafter"/>
</dbReference>
<evidence type="ECO:0000259" key="3">
    <source>
        <dbReference type="Pfam" id="PF04773"/>
    </source>
</evidence>
<dbReference type="InterPro" id="IPR012373">
    <property type="entry name" value="Ferrdict_sens_TM"/>
</dbReference>
<evidence type="ECO:0000313" key="6">
    <source>
        <dbReference type="Proteomes" id="UP000317593"/>
    </source>
</evidence>
<dbReference type="Gene3D" id="2.60.120.1440">
    <property type="match status" value="1"/>
</dbReference>
<dbReference type="OrthoDB" id="1523735at2"/>
<sequence>MNKVPREKNEDASSRGDFFAQFPPDDRNRMKEIWELSADAGPPAPHSSEQEVESALLEVHGRIRTGGRPLKRAGQGKKNGWTKVRWWLAAAVVLLVFGAGLLLKSQTISVPRGELATVTLPDGSTVELNSGSQLWYSRLFGYTNRTVHLDGEAFFEVKEGGSPFIVSTQQSVVRVTGTQFNIRSWSLEPSRTTEVTVTEGRVRFYPEDLPEHSVMLREGEFSSWSENMKQPLAPRSVSVDNRLGWRKQKLMFNEQPLVVIFQELERRFDVDIELTAPHMAGETLSAFYARPKHVETVLKDICRVKGLRYSRTANGYRVYK</sequence>
<feature type="domain" description="FecR protein" evidence="3">
    <location>
        <begin position="107"/>
        <end position="203"/>
    </location>
</feature>
<feature type="domain" description="Protein FecR C-terminal" evidence="4">
    <location>
        <begin position="249"/>
        <end position="312"/>
    </location>
</feature>
<evidence type="ECO:0000259" key="4">
    <source>
        <dbReference type="Pfam" id="PF16344"/>
    </source>
</evidence>
<dbReference type="Pfam" id="PF16344">
    <property type="entry name" value="FecR_C"/>
    <property type="match status" value="1"/>
</dbReference>